<dbReference type="InterPro" id="IPR036680">
    <property type="entry name" value="SPOR-like_sf"/>
</dbReference>
<comment type="similarity">
    <text evidence="4 5">Belongs to the RlpA family.</text>
</comment>
<dbReference type="EC" id="4.2.2.-" evidence="4"/>
<feature type="chain" id="PRO_5045420927" description="Endolytic peptidoglycan transglycosylase RlpA" evidence="6">
    <location>
        <begin position="24"/>
        <end position="272"/>
    </location>
</feature>
<evidence type="ECO:0000313" key="8">
    <source>
        <dbReference type="EMBL" id="MFM2486326.1"/>
    </source>
</evidence>
<organism evidence="8 9">
    <name type="scientific">Celerinatantimonas yamalensis</name>
    <dbReference type="NCBI Taxonomy" id="559956"/>
    <lineage>
        <taxon>Bacteria</taxon>
        <taxon>Pseudomonadati</taxon>
        <taxon>Pseudomonadota</taxon>
        <taxon>Gammaproteobacteria</taxon>
        <taxon>Celerinatantimonadaceae</taxon>
        <taxon>Celerinatantimonas</taxon>
    </lineage>
</organism>
<dbReference type="InterPro" id="IPR034718">
    <property type="entry name" value="RlpA"/>
</dbReference>
<dbReference type="CDD" id="cd22268">
    <property type="entry name" value="DPBB_RlpA-like"/>
    <property type="match status" value="1"/>
</dbReference>
<keyword evidence="9" id="KW-1185">Reference proteome</keyword>
<reference evidence="8 9" key="1">
    <citation type="journal article" date="2013" name="Int. J. Syst. Evol. Microbiol.">
        <title>Celerinatantimonas yamalensis sp. nov., a cold-adapted diazotrophic bacterium from a cold permafrost brine.</title>
        <authorList>
            <person name="Shcherbakova V."/>
            <person name="Chuvilskaya N."/>
            <person name="Rivkina E."/>
            <person name="Demidov N."/>
            <person name="Uchaeva V."/>
            <person name="Suetin S."/>
            <person name="Suzina N."/>
            <person name="Gilichinsky D."/>
        </authorList>
    </citation>
    <scope>NUCLEOTIDE SEQUENCE [LARGE SCALE GENOMIC DNA]</scope>
    <source>
        <strain evidence="8 9">C7</strain>
    </source>
</reference>
<evidence type="ECO:0000259" key="7">
    <source>
        <dbReference type="PROSITE" id="PS51724"/>
    </source>
</evidence>
<name>A0ABW9G9H0_9GAMM</name>
<dbReference type="HAMAP" id="MF_02071">
    <property type="entry name" value="RlpA"/>
    <property type="match status" value="1"/>
</dbReference>
<accession>A0ABW9G9H0</accession>
<dbReference type="PANTHER" id="PTHR34183">
    <property type="entry name" value="ENDOLYTIC PEPTIDOGLYCAN TRANSGLYCOSYLASE RLPA"/>
    <property type="match status" value="1"/>
</dbReference>
<evidence type="ECO:0000256" key="5">
    <source>
        <dbReference type="RuleBase" id="RU003495"/>
    </source>
</evidence>
<keyword evidence="4" id="KW-1003">Cell membrane</keyword>
<keyword evidence="4" id="KW-0564">Palmitate</keyword>
<dbReference type="Gene3D" id="2.40.40.10">
    <property type="entry name" value="RlpA-like domain"/>
    <property type="match status" value="1"/>
</dbReference>
<dbReference type="PANTHER" id="PTHR34183:SF1">
    <property type="entry name" value="ENDOLYTIC PEPTIDOGLYCAN TRANSGLYCOSYLASE RLPA"/>
    <property type="match status" value="1"/>
</dbReference>
<evidence type="ECO:0000256" key="4">
    <source>
        <dbReference type="HAMAP-Rule" id="MF_02071"/>
    </source>
</evidence>
<dbReference type="Pfam" id="PF05036">
    <property type="entry name" value="SPOR"/>
    <property type="match status" value="1"/>
</dbReference>
<dbReference type="InterPro" id="IPR036908">
    <property type="entry name" value="RlpA-like_sf"/>
</dbReference>
<dbReference type="NCBIfam" id="TIGR00413">
    <property type="entry name" value="rlpA"/>
    <property type="match status" value="1"/>
</dbReference>
<dbReference type="SUPFAM" id="SSF50685">
    <property type="entry name" value="Barwin-like endoglucanases"/>
    <property type="match status" value="1"/>
</dbReference>
<dbReference type="InterPro" id="IPR012997">
    <property type="entry name" value="RplA"/>
</dbReference>
<keyword evidence="2 4" id="KW-0456">Lyase</keyword>
<dbReference type="PROSITE" id="PS51724">
    <property type="entry name" value="SPOR"/>
    <property type="match status" value="1"/>
</dbReference>
<protein>
    <recommendedName>
        <fullName evidence="4">Endolytic peptidoglycan transglycosylase RlpA</fullName>
        <ecNumber evidence="4">4.2.2.-</ecNumber>
    </recommendedName>
</protein>
<feature type="signal peptide" evidence="6">
    <location>
        <begin position="1"/>
        <end position="23"/>
    </location>
</feature>
<evidence type="ECO:0000313" key="9">
    <source>
        <dbReference type="Proteomes" id="UP001629953"/>
    </source>
</evidence>
<dbReference type="Gene3D" id="3.30.70.1070">
    <property type="entry name" value="Sporulation related repeat"/>
    <property type="match status" value="1"/>
</dbReference>
<dbReference type="RefSeq" id="WP_408624621.1">
    <property type="nucleotide sequence ID" value="NZ_JBEQCT010000008.1"/>
</dbReference>
<evidence type="ECO:0000256" key="1">
    <source>
        <dbReference type="ARBA" id="ARBA00022729"/>
    </source>
</evidence>
<keyword evidence="4" id="KW-0449">Lipoprotein</keyword>
<dbReference type="PROSITE" id="PS51257">
    <property type="entry name" value="PROKAR_LIPOPROTEIN"/>
    <property type="match status" value="1"/>
</dbReference>
<gene>
    <name evidence="4" type="primary">rlpA</name>
    <name evidence="8" type="ORF">ABUE30_14880</name>
</gene>
<keyword evidence="1 6" id="KW-0732">Signal</keyword>
<sequence>MLITSRFWLIFATLIMLAGCSSTSDRYRMSHDAYPSHPPNMATIENAHPHVEPLSRAGNQDYSVNGQRYRVWRGIKHYQQIGMASWYGLKFHGHRTSNGEIYDMYSMSAANKHLPLPSYVRVTNLANQKSVIVRVNDRGPFHSKRIIDLSYAAAYKLGMLASGTTKVEVTLIDPSAPKKVAIAPIDNKNSLSIVQTDNFYVQLLAFKDTATANQQQRLLKQKGYPTVVVQADNWQKLRLGPYSSRKLAEQAKTTMRQGQYKDAFIVTIEHTN</sequence>
<comment type="caution">
    <text evidence="8">The sequence shown here is derived from an EMBL/GenBank/DDBJ whole genome shotgun (WGS) entry which is preliminary data.</text>
</comment>
<dbReference type="InterPro" id="IPR007730">
    <property type="entry name" value="SPOR-like_dom"/>
</dbReference>
<dbReference type="SUPFAM" id="SSF110997">
    <property type="entry name" value="Sporulation related repeat"/>
    <property type="match status" value="1"/>
</dbReference>
<keyword evidence="3 4" id="KW-0961">Cell wall biogenesis/degradation</keyword>
<dbReference type="Proteomes" id="UP001629953">
    <property type="component" value="Unassembled WGS sequence"/>
</dbReference>
<comment type="function">
    <text evidence="4">Lytic transglycosylase with a strong preference for naked glycan strands that lack stem peptides.</text>
</comment>
<dbReference type="InterPro" id="IPR009009">
    <property type="entry name" value="RlpA-like_DPBB"/>
</dbReference>
<dbReference type="EMBL" id="JBEQCT010000008">
    <property type="protein sequence ID" value="MFM2486326.1"/>
    <property type="molecule type" value="Genomic_DNA"/>
</dbReference>
<feature type="domain" description="SPOR" evidence="7">
    <location>
        <begin position="193"/>
        <end position="268"/>
    </location>
</feature>
<comment type="subcellular location">
    <subcellularLocation>
        <location evidence="4">Cell membrane</location>
        <topology evidence="4">Lipid-anchor</topology>
    </subcellularLocation>
</comment>
<evidence type="ECO:0000256" key="6">
    <source>
        <dbReference type="SAM" id="SignalP"/>
    </source>
</evidence>
<proteinExistence type="inferred from homology"/>
<evidence type="ECO:0000256" key="3">
    <source>
        <dbReference type="ARBA" id="ARBA00023316"/>
    </source>
</evidence>
<dbReference type="Pfam" id="PF03330">
    <property type="entry name" value="DPBB_1"/>
    <property type="match status" value="1"/>
</dbReference>
<evidence type="ECO:0000256" key="2">
    <source>
        <dbReference type="ARBA" id="ARBA00023239"/>
    </source>
</evidence>
<keyword evidence="4" id="KW-0472">Membrane</keyword>